<keyword evidence="6 9" id="KW-0418">Kinase</keyword>
<dbReference type="STRING" id="61635.BN85302320"/>
<dbReference type="Gene3D" id="3.30.420.40">
    <property type="match status" value="2"/>
</dbReference>
<dbReference type="InterPro" id="IPR043129">
    <property type="entry name" value="ATPase_NBD"/>
</dbReference>
<dbReference type="EMBL" id="FO681348">
    <property type="protein sequence ID" value="CCV65253.1"/>
    <property type="molecule type" value="Genomic_DNA"/>
</dbReference>
<comment type="similarity">
    <text evidence="1">Belongs to the ROK (NagC/XylR) family.</text>
</comment>
<evidence type="ECO:0000256" key="7">
    <source>
        <dbReference type="ARBA" id="ARBA00022840"/>
    </source>
</evidence>
<gene>
    <name evidence="9" type="ORF">BN85302320</name>
</gene>
<dbReference type="InterPro" id="IPR004654">
    <property type="entry name" value="ROK_glcA"/>
</dbReference>
<sequence length="313" mass="33570">MKYVFGIDVGGTSVKIGFLNEQGELLDRFSVLTDTSNHGDNILFDIANAIKAFIKEKNINETDILGFGFGLPGPVHNDFVVRCPNLGWDSVFMPEAFSAAYGKSVHVKATNDATAAAVGEYWQQEMNDDMVFFTLGTGVGGGIVINHKGVDGVHGAGAELGHIRVEHKHPIACTCGLDGCLETVASIRGVVGITRRLIKENKLETTLYDSDKLNPKVIFDAAKNNDPLALEVVEEVADYMGLACATIAVTVDPKIFLIGGGISNAGSILTTAIQKHYLKYAHFGVKDARFELAKLGNDAGMYGAAYLIISDNQ</sequence>
<dbReference type="RefSeq" id="WP_030004115.1">
    <property type="nucleotide sequence ID" value="NC_022549.1"/>
</dbReference>
<dbReference type="NCBIfam" id="TIGR00744">
    <property type="entry name" value="ROK_glcA_fam"/>
    <property type="match status" value="1"/>
</dbReference>
<organism evidence="9 10">
    <name type="scientific">Acholeplasma brassicae</name>
    <dbReference type="NCBI Taxonomy" id="61635"/>
    <lineage>
        <taxon>Bacteria</taxon>
        <taxon>Bacillati</taxon>
        <taxon>Mycoplasmatota</taxon>
        <taxon>Mollicutes</taxon>
        <taxon>Acholeplasmatales</taxon>
        <taxon>Acholeplasmataceae</taxon>
        <taxon>Acholeplasma</taxon>
    </lineage>
</organism>
<keyword evidence="5" id="KW-0547">Nucleotide-binding</keyword>
<keyword evidence="10" id="KW-1185">Reference proteome</keyword>
<protein>
    <recommendedName>
        <fullName evidence="3">Glucokinase</fullName>
        <ecNumber evidence="2">2.7.1.2</ecNumber>
    </recommendedName>
    <alternativeName>
        <fullName evidence="8">Glucose kinase</fullName>
    </alternativeName>
</protein>
<keyword evidence="4" id="KW-0808">Transferase</keyword>
<dbReference type="KEGG" id="abra:BN85302320"/>
<dbReference type="GO" id="GO:0004340">
    <property type="term" value="F:glucokinase activity"/>
    <property type="evidence" value="ECO:0007669"/>
    <property type="project" value="UniProtKB-EC"/>
</dbReference>
<evidence type="ECO:0000256" key="5">
    <source>
        <dbReference type="ARBA" id="ARBA00022741"/>
    </source>
</evidence>
<accession>U4KQY2</accession>
<keyword evidence="7" id="KW-0067">ATP-binding</keyword>
<dbReference type="InterPro" id="IPR000600">
    <property type="entry name" value="ROK"/>
</dbReference>
<dbReference type="SUPFAM" id="SSF53067">
    <property type="entry name" value="Actin-like ATPase domain"/>
    <property type="match status" value="1"/>
</dbReference>
<dbReference type="EC" id="2.7.1.2" evidence="2"/>
<evidence type="ECO:0000256" key="3">
    <source>
        <dbReference type="ARBA" id="ARBA00014701"/>
    </source>
</evidence>
<dbReference type="PROSITE" id="PS01125">
    <property type="entry name" value="ROK"/>
    <property type="match status" value="1"/>
</dbReference>
<evidence type="ECO:0000313" key="9">
    <source>
        <dbReference type="EMBL" id="CCV65253.1"/>
    </source>
</evidence>
<reference evidence="9 10" key="1">
    <citation type="journal article" date="2013" name="J. Mol. Microbiol. Biotechnol.">
        <title>Analysis of the Complete Genomes of Acholeplasma brassicae , A. palmae and A. laidlawii and Their Comparison to the Obligate Parasites from ' Candidatus Phytoplasma'.</title>
        <authorList>
            <person name="Kube M."/>
            <person name="Siewert C."/>
            <person name="Migdoll A.M."/>
            <person name="Duduk B."/>
            <person name="Holz S."/>
            <person name="Rabus R."/>
            <person name="Seemuller E."/>
            <person name="Mitrovic J."/>
            <person name="Muller I."/>
            <person name="Buttner C."/>
            <person name="Reinhardt R."/>
        </authorList>
    </citation>
    <scope>NUCLEOTIDE SEQUENCE [LARGE SCALE GENOMIC DNA]</scope>
    <source>
        <strain evidence="10">0502</strain>
    </source>
</reference>
<dbReference type="GO" id="GO:0005524">
    <property type="term" value="F:ATP binding"/>
    <property type="evidence" value="ECO:0007669"/>
    <property type="project" value="UniProtKB-KW"/>
</dbReference>
<dbReference type="HOGENOM" id="CLU_036604_0_1_14"/>
<dbReference type="PANTHER" id="PTHR18964:SF149">
    <property type="entry name" value="BIFUNCTIONAL UDP-N-ACETYLGLUCOSAMINE 2-EPIMERASE_N-ACETYLMANNOSAMINE KINASE"/>
    <property type="match status" value="1"/>
</dbReference>
<evidence type="ECO:0000256" key="6">
    <source>
        <dbReference type="ARBA" id="ARBA00022777"/>
    </source>
</evidence>
<dbReference type="PANTHER" id="PTHR18964">
    <property type="entry name" value="ROK (REPRESSOR, ORF, KINASE) FAMILY"/>
    <property type="match status" value="1"/>
</dbReference>
<evidence type="ECO:0000256" key="8">
    <source>
        <dbReference type="ARBA" id="ARBA00032386"/>
    </source>
</evidence>
<dbReference type="InterPro" id="IPR049874">
    <property type="entry name" value="ROK_cs"/>
</dbReference>
<evidence type="ECO:0000313" key="10">
    <source>
        <dbReference type="Proteomes" id="UP000032737"/>
    </source>
</evidence>
<dbReference type="OrthoDB" id="9796533at2"/>
<name>U4KQY2_9MOLU</name>
<evidence type="ECO:0000256" key="4">
    <source>
        <dbReference type="ARBA" id="ARBA00022679"/>
    </source>
</evidence>
<dbReference type="GO" id="GO:0006096">
    <property type="term" value="P:glycolytic process"/>
    <property type="evidence" value="ECO:0007669"/>
    <property type="project" value="InterPro"/>
</dbReference>
<proteinExistence type="inferred from homology"/>
<dbReference type="AlphaFoldDB" id="U4KQY2"/>
<evidence type="ECO:0000256" key="2">
    <source>
        <dbReference type="ARBA" id="ARBA00012323"/>
    </source>
</evidence>
<dbReference type="Pfam" id="PF00480">
    <property type="entry name" value="ROK"/>
    <property type="match status" value="1"/>
</dbReference>
<dbReference type="GO" id="GO:0005737">
    <property type="term" value="C:cytoplasm"/>
    <property type="evidence" value="ECO:0007669"/>
    <property type="project" value="InterPro"/>
</dbReference>
<evidence type="ECO:0000256" key="1">
    <source>
        <dbReference type="ARBA" id="ARBA00006479"/>
    </source>
</evidence>
<dbReference type="Proteomes" id="UP000032737">
    <property type="component" value="Chromosome"/>
</dbReference>